<protein>
    <submittedName>
        <fullName evidence="1">Uncharacterized protein</fullName>
    </submittedName>
</protein>
<sequence>MSNAFIKEQSTFRFRRTDSEAMANANSANGAYRHVVNWSHSRKSTQEYQEIGTERKPLPTYAEVSALVNSPHCPKILRRTITMDPTIWKGSQQSLIPLVSLIPGMSEFSPVWECESLTVK</sequence>
<evidence type="ECO:0000313" key="2">
    <source>
        <dbReference type="Proteomes" id="UP001566132"/>
    </source>
</evidence>
<evidence type="ECO:0000313" key="1">
    <source>
        <dbReference type="EMBL" id="KAL1505148.1"/>
    </source>
</evidence>
<gene>
    <name evidence="1" type="ORF">ABEB36_004771</name>
</gene>
<accession>A0ABD1EVT2</accession>
<reference evidence="1 2" key="1">
    <citation type="submission" date="2024-05" db="EMBL/GenBank/DDBJ databases">
        <title>Genetic variation in Jamaican populations of the coffee berry borer (Hypothenemus hampei).</title>
        <authorList>
            <person name="Errbii M."/>
            <person name="Myrie A."/>
        </authorList>
    </citation>
    <scope>NUCLEOTIDE SEQUENCE [LARGE SCALE GENOMIC DNA]</scope>
    <source>
        <strain evidence="1">JA-Hopewell-2020-01-JO</strain>
        <tissue evidence="1">Whole body</tissue>
    </source>
</reference>
<dbReference type="AlphaFoldDB" id="A0ABD1EVT2"/>
<name>A0ABD1EVT2_HYPHA</name>
<dbReference type="EMBL" id="JBDJPC010000004">
    <property type="protein sequence ID" value="KAL1505148.1"/>
    <property type="molecule type" value="Genomic_DNA"/>
</dbReference>
<dbReference type="Proteomes" id="UP001566132">
    <property type="component" value="Unassembled WGS sequence"/>
</dbReference>
<comment type="caution">
    <text evidence="1">The sequence shown here is derived from an EMBL/GenBank/DDBJ whole genome shotgun (WGS) entry which is preliminary data.</text>
</comment>
<organism evidence="1 2">
    <name type="scientific">Hypothenemus hampei</name>
    <name type="common">Coffee berry borer</name>
    <dbReference type="NCBI Taxonomy" id="57062"/>
    <lineage>
        <taxon>Eukaryota</taxon>
        <taxon>Metazoa</taxon>
        <taxon>Ecdysozoa</taxon>
        <taxon>Arthropoda</taxon>
        <taxon>Hexapoda</taxon>
        <taxon>Insecta</taxon>
        <taxon>Pterygota</taxon>
        <taxon>Neoptera</taxon>
        <taxon>Endopterygota</taxon>
        <taxon>Coleoptera</taxon>
        <taxon>Polyphaga</taxon>
        <taxon>Cucujiformia</taxon>
        <taxon>Curculionidae</taxon>
        <taxon>Scolytinae</taxon>
        <taxon>Hypothenemus</taxon>
    </lineage>
</organism>
<proteinExistence type="predicted"/>
<keyword evidence="2" id="KW-1185">Reference proteome</keyword>